<evidence type="ECO:0000313" key="2">
    <source>
        <dbReference type="Proteomes" id="UP001152799"/>
    </source>
</evidence>
<sequence length="224" mass="26097">MIISCVQSDCNKTKIYKMARVREGDRIEILMMIGYGNRMRTQKEFCESFNNKYPRREPISQFNVSKIEKKNIGFWVMSGIIKIYKKGGPRISKVKQLNIILAVQEDYHKKNRDSASYNQICQSSDFKYLILNKWHPYKVLLLHELNEDEVTHMNLCNNNPQIIKRIVFSDVATFCPNGRGLPSCIQALMVVCEWLVRVKTKNGFLKHTLVKLCLLPLDICDESD</sequence>
<name>A0A9P0DVH0_9CUCU</name>
<evidence type="ECO:0000313" key="1">
    <source>
        <dbReference type="EMBL" id="CAH1183036.1"/>
    </source>
</evidence>
<proteinExistence type="predicted"/>
<reference evidence="1" key="1">
    <citation type="submission" date="2022-01" db="EMBL/GenBank/DDBJ databases">
        <authorList>
            <person name="King R."/>
        </authorList>
    </citation>
    <scope>NUCLEOTIDE SEQUENCE</scope>
</reference>
<keyword evidence="2" id="KW-1185">Reference proteome</keyword>
<protein>
    <recommendedName>
        <fullName evidence="3">DUF4817 domain-containing protein</fullName>
    </recommendedName>
</protein>
<dbReference type="EMBL" id="CAKJTU040000003">
    <property type="protein sequence ID" value="CAH1183036.1"/>
    <property type="molecule type" value="Genomic_DNA"/>
</dbReference>
<gene>
    <name evidence="1" type="ORF">CEUTPL_LOCUS14533</name>
</gene>
<evidence type="ECO:0008006" key="3">
    <source>
        <dbReference type="Google" id="ProtNLM"/>
    </source>
</evidence>
<dbReference type="OrthoDB" id="10066061at2759"/>
<organism evidence="1 2">
    <name type="scientific">Ceutorhynchus assimilis</name>
    <name type="common">cabbage seed weevil</name>
    <dbReference type="NCBI Taxonomy" id="467358"/>
    <lineage>
        <taxon>Eukaryota</taxon>
        <taxon>Metazoa</taxon>
        <taxon>Ecdysozoa</taxon>
        <taxon>Arthropoda</taxon>
        <taxon>Hexapoda</taxon>
        <taxon>Insecta</taxon>
        <taxon>Pterygota</taxon>
        <taxon>Neoptera</taxon>
        <taxon>Endopterygota</taxon>
        <taxon>Coleoptera</taxon>
        <taxon>Polyphaga</taxon>
        <taxon>Cucujiformia</taxon>
        <taxon>Curculionidae</taxon>
        <taxon>Ceutorhynchinae</taxon>
        <taxon>Ceutorhynchus</taxon>
    </lineage>
</organism>
<accession>A0A9P0DVH0</accession>
<dbReference type="AlphaFoldDB" id="A0A9P0DVH0"/>
<dbReference type="Proteomes" id="UP001152799">
    <property type="component" value="Unassembled WGS sequence"/>
</dbReference>
<comment type="caution">
    <text evidence="1">The sequence shown here is derived from an EMBL/GenBank/DDBJ whole genome shotgun (WGS) entry which is preliminary data.</text>
</comment>